<evidence type="ECO:0000256" key="8">
    <source>
        <dbReference type="ARBA" id="ARBA00022842"/>
    </source>
</evidence>
<dbReference type="EMBL" id="CP123735">
    <property type="protein sequence ID" value="WGO85106.1"/>
    <property type="molecule type" value="Genomic_DNA"/>
</dbReference>
<dbReference type="Gene3D" id="3.40.50.1000">
    <property type="entry name" value="HAD superfamily/HAD-like"/>
    <property type="match status" value="1"/>
</dbReference>
<evidence type="ECO:0000256" key="2">
    <source>
        <dbReference type="ARBA" id="ARBA00008804"/>
    </source>
</evidence>
<dbReference type="Proteomes" id="UP001242513">
    <property type="component" value="Chromosome"/>
</dbReference>
<dbReference type="PROSITE" id="PS00154">
    <property type="entry name" value="ATPASE_E1_E2"/>
    <property type="match status" value="1"/>
</dbReference>
<dbReference type="InterPro" id="IPR023299">
    <property type="entry name" value="ATPase_P-typ_cyto_dom_N"/>
</dbReference>
<dbReference type="Gene3D" id="1.20.1110.10">
    <property type="entry name" value="Calcium-transporting ATPase, transmembrane domain"/>
    <property type="match status" value="1"/>
</dbReference>
<reference evidence="13" key="1">
    <citation type="journal article" date="2022" name="Food Funct.">
        <title>Lactobacillus kefiranofaciens ZW18 from Kefir enhances the anti-tumor effect of anti-programmed cell death 1 (PD-1) immunotherapy by modulating the gut microbiota.</title>
        <authorList>
            <person name="Zhao J."/>
            <person name="Wang Y."/>
            <person name="Wang J."/>
            <person name="Lv M."/>
            <person name="Zhou C."/>
            <person name="Jia L."/>
            <person name="Geng W."/>
        </authorList>
    </citation>
    <scope>NUCLEOTIDE SEQUENCE</scope>
    <source>
        <strain evidence="13">ZW18</strain>
    </source>
</reference>
<dbReference type="Pfam" id="PF00702">
    <property type="entry name" value="Hydrolase"/>
    <property type="match status" value="1"/>
</dbReference>
<comment type="subcellular location">
    <subcellularLocation>
        <location evidence="1">Membrane</location>
        <topology evidence="1">Multi-pass membrane protein</topology>
    </subcellularLocation>
</comment>
<evidence type="ECO:0000256" key="7">
    <source>
        <dbReference type="ARBA" id="ARBA00022840"/>
    </source>
</evidence>
<dbReference type="FunFam" id="3.40.50.1000:FF:000211">
    <property type="entry name" value="Plasma membrane ATPase"/>
    <property type="match status" value="1"/>
</dbReference>
<sequence length="342" mass="37169">MAVILALIMVAFRVYNDYVAHTLGVTTVLNILQFVLVLLVASIPVAMPTVFSITLALGALNLSKKKAIVSRLSSIEEMAGVDILCSDKTGTLTKNQLTLGETSLINAKDAQDVIFIGALASRKEDNDPIDNAVIAALKDQSKLKDWVLDKFIPFNPVSKKIEAHLHNQTSNEKLWVVKGAPQVIGQMSDDSAVANKVNDITDQLAKRGYRALGVAQSKDEGKTWTVLGVLSMFDPPRDDSKKTIDECKREGIRVKMITGDDTAIAIETAKKLGMGTKIYNASKVFPKDLDPDNVPDDLAKLIADADGFARVFPEHKYAIVKTLQKQGHIVAMTGDGVNELLL</sequence>
<dbReference type="Gene3D" id="3.40.1110.10">
    <property type="entry name" value="Calcium-transporting ATPase, cytoplasmic domain N"/>
    <property type="match status" value="1"/>
</dbReference>
<dbReference type="GO" id="GO:0019829">
    <property type="term" value="F:ATPase-coupled monoatomic cation transmembrane transporter activity"/>
    <property type="evidence" value="ECO:0007669"/>
    <property type="project" value="UniProtKB-ARBA"/>
</dbReference>
<dbReference type="NCBIfam" id="TIGR01494">
    <property type="entry name" value="ATPase_P-type"/>
    <property type="match status" value="1"/>
</dbReference>
<keyword evidence="4 12" id="KW-0812">Transmembrane</keyword>
<keyword evidence="7" id="KW-0067">ATP-binding</keyword>
<protein>
    <submittedName>
        <fullName evidence="13">HAD-IC family P-type ATPase</fullName>
    </submittedName>
</protein>
<evidence type="ECO:0000256" key="4">
    <source>
        <dbReference type="ARBA" id="ARBA00022692"/>
    </source>
</evidence>
<dbReference type="InterPro" id="IPR036412">
    <property type="entry name" value="HAD-like_sf"/>
</dbReference>
<feature type="transmembrane region" description="Helical" evidence="12">
    <location>
        <begin position="32"/>
        <end position="62"/>
    </location>
</feature>
<dbReference type="GO" id="GO:0098662">
    <property type="term" value="P:inorganic cation transmembrane transport"/>
    <property type="evidence" value="ECO:0007669"/>
    <property type="project" value="UniProtKB-ARBA"/>
</dbReference>
<accession>A0AAX3UBR3</accession>
<keyword evidence="11 12" id="KW-0472">Membrane</keyword>
<name>A0AAX3UBR3_9LACO</name>
<evidence type="ECO:0000256" key="11">
    <source>
        <dbReference type="ARBA" id="ARBA00023136"/>
    </source>
</evidence>
<gene>
    <name evidence="13" type="ORF">QEJ78_06670</name>
</gene>
<comment type="similarity">
    <text evidence="2">Belongs to the cation transport ATPase (P-type) (TC 3.A.3) family. Type IIIA subfamily.</text>
</comment>
<dbReference type="InterPro" id="IPR001757">
    <property type="entry name" value="P_typ_ATPase"/>
</dbReference>
<evidence type="ECO:0000313" key="13">
    <source>
        <dbReference type="EMBL" id="WGO85106.1"/>
    </source>
</evidence>
<keyword evidence="5" id="KW-0479">Metal-binding</keyword>
<dbReference type="AlphaFoldDB" id="A0AAX3UBR3"/>
<evidence type="ECO:0000256" key="10">
    <source>
        <dbReference type="ARBA" id="ARBA00022989"/>
    </source>
</evidence>
<dbReference type="GO" id="GO:0016020">
    <property type="term" value="C:membrane"/>
    <property type="evidence" value="ECO:0007669"/>
    <property type="project" value="UniProtKB-SubCell"/>
</dbReference>
<keyword evidence="10 12" id="KW-1133">Transmembrane helix</keyword>
<dbReference type="SUPFAM" id="SSF81665">
    <property type="entry name" value="Calcium ATPase, transmembrane domain M"/>
    <property type="match status" value="1"/>
</dbReference>
<dbReference type="GO" id="GO:0015662">
    <property type="term" value="F:P-type ion transporter activity"/>
    <property type="evidence" value="ECO:0007669"/>
    <property type="project" value="UniProtKB-ARBA"/>
</dbReference>
<dbReference type="InterPro" id="IPR023298">
    <property type="entry name" value="ATPase_P-typ_TM_dom_sf"/>
</dbReference>
<keyword evidence="9" id="KW-1278">Translocase</keyword>
<evidence type="ECO:0000256" key="1">
    <source>
        <dbReference type="ARBA" id="ARBA00004141"/>
    </source>
</evidence>
<keyword evidence="3" id="KW-0597">Phosphoprotein</keyword>
<proteinExistence type="inferred from homology"/>
<evidence type="ECO:0000313" key="14">
    <source>
        <dbReference type="Proteomes" id="UP001242513"/>
    </source>
</evidence>
<dbReference type="SUPFAM" id="SSF56784">
    <property type="entry name" value="HAD-like"/>
    <property type="match status" value="1"/>
</dbReference>
<dbReference type="PRINTS" id="PR00120">
    <property type="entry name" value="HATPASE"/>
</dbReference>
<dbReference type="GO" id="GO:0046872">
    <property type="term" value="F:metal ion binding"/>
    <property type="evidence" value="ECO:0007669"/>
    <property type="project" value="UniProtKB-KW"/>
</dbReference>
<evidence type="ECO:0000256" key="3">
    <source>
        <dbReference type="ARBA" id="ARBA00022553"/>
    </source>
</evidence>
<dbReference type="PRINTS" id="PR00119">
    <property type="entry name" value="CATATPASE"/>
</dbReference>
<reference evidence="13" key="2">
    <citation type="submission" date="2023-04" db="EMBL/GenBank/DDBJ databases">
        <authorList>
            <person name="Wang Y."/>
        </authorList>
    </citation>
    <scope>NUCLEOTIDE SEQUENCE</scope>
    <source>
        <strain evidence="13">ZW18</strain>
    </source>
</reference>
<keyword evidence="6" id="KW-0547">Nucleotide-binding</keyword>
<dbReference type="InterPro" id="IPR018303">
    <property type="entry name" value="ATPase_P-typ_P_site"/>
</dbReference>
<dbReference type="PANTHER" id="PTHR42861">
    <property type="entry name" value="CALCIUM-TRANSPORTING ATPASE"/>
    <property type="match status" value="1"/>
</dbReference>
<keyword evidence="8" id="KW-0460">Magnesium</keyword>
<dbReference type="FunFam" id="3.40.1110.10:FF:000005">
    <property type="entry name" value="Plasma membrane ATPase"/>
    <property type="match status" value="1"/>
</dbReference>
<organism evidence="13 14">
    <name type="scientific">Lactobacillus kefiranofaciens</name>
    <dbReference type="NCBI Taxonomy" id="267818"/>
    <lineage>
        <taxon>Bacteria</taxon>
        <taxon>Bacillati</taxon>
        <taxon>Bacillota</taxon>
        <taxon>Bacilli</taxon>
        <taxon>Lactobacillales</taxon>
        <taxon>Lactobacillaceae</taxon>
        <taxon>Lactobacillus</taxon>
    </lineage>
</organism>
<dbReference type="GO" id="GO:0022890">
    <property type="term" value="F:inorganic cation transmembrane transporter activity"/>
    <property type="evidence" value="ECO:0007669"/>
    <property type="project" value="UniProtKB-ARBA"/>
</dbReference>
<dbReference type="GO" id="GO:0005524">
    <property type="term" value="F:ATP binding"/>
    <property type="evidence" value="ECO:0007669"/>
    <property type="project" value="UniProtKB-KW"/>
</dbReference>
<evidence type="ECO:0000256" key="9">
    <source>
        <dbReference type="ARBA" id="ARBA00022967"/>
    </source>
</evidence>
<evidence type="ECO:0000256" key="6">
    <source>
        <dbReference type="ARBA" id="ARBA00022741"/>
    </source>
</evidence>
<dbReference type="GO" id="GO:0016887">
    <property type="term" value="F:ATP hydrolysis activity"/>
    <property type="evidence" value="ECO:0007669"/>
    <property type="project" value="InterPro"/>
</dbReference>
<dbReference type="InterPro" id="IPR023214">
    <property type="entry name" value="HAD_sf"/>
</dbReference>
<dbReference type="RefSeq" id="WP_049776026.1">
    <property type="nucleotide sequence ID" value="NZ_CP123735.1"/>
</dbReference>
<evidence type="ECO:0000256" key="12">
    <source>
        <dbReference type="SAM" id="Phobius"/>
    </source>
</evidence>
<evidence type="ECO:0000256" key="5">
    <source>
        <dbReference type="ARBA" id="ARBA00022723"/>
    </source>
</evidence>